<dbReference type="SUPFAM" id="SSF50998">
    <property type="entry name" value="Quinoprotein alcohol dehydrogenase-like"/>
    <property type="match status" value="1"/>
</dbReference>
<dbReference type="Pfam" id="PF23726">
    <property type="entry name" value="Beta-prop_RSE1_2nd"/>
    <property type="match status" value="1"/>
</dbReference>
<reference evidence="2" key="1">
    <citation type="submission" date="2006-10" db="EMBL/GenBank/DDBJ databases">
        <authorList>
            <person name="Amadeo P."/>
            <person name="Zhao Q."/>
            <person name="Wortman J."/>
            <person name="Fraser-Liggett C."/>
            <person name="Carlton J."/>
        </authorList>
    </citation>
    <scope>NUCLEOTIDE SEQUENCE</scope>
    <source>
        <strain evidence="2">G3</strain>
    </source>
</reference>
<accession>A2EIN4</accession>
<dbReference type="EMBL" id="DS113399">
    <property type="protein sequence ID" value="EAY07461.1"/>
    <property type="molecule type" value="Genomic_DNA"/>
</dbReference>
<dbReference type="GO" id="GO:0005634">
    <property type="term" value="C:nucleus"/>
    <property type="evidence" value="ECO:0000318"/>
    <property type="project" value="GO_Central"/>
</dbReference>
<organism evidence="2 3">
    <name type="scientific">Trichomonas vaginalis (strain ATCC PRA-98 / G3)</name>
    <dbReference type="NCBI Taxonomy" id="412133"/>
    <lineage>
        <taxon>Eukaryota</taxon>
        <taxon>Metamonada</taxon>
        <taxon>Parabasalia</taxon>
        <taxon>Trichomonadida</taxon>
        <taxon>Trichomonadidae</taxon>
        <taxon>Trichomonas</taxon>
    </lineage>
</organism>
<proteinExistence type="predicted"/>
<evidence type="ECO:0000313" key="2">
    <source>
        <dbReference type="EMBL" id="EAY07461.1"/>
    </source>
</evidence>
<dbReference type="InterPro" id="IPR011047">
    <property type="entry name" value="Quinoprotein_ADH-like_sf"/>
</dbReference>
<dbReference type="InParanoid" id="A2EIN4"/>
<sequence length="971" mass="107850">MNIVHRSLQHDTIIQGMCILNNANNGRPALAVAQGSTLHIMDPVNLEILDSYPFKTPIALITAFSGRNPEIFILLRNLNWFIFQLPELTKYESITKQGLILATRRILPISSPFELGSTGSNPRITESIRLKEKQFAYATHPDYIALSIFSGLIHIIPRNKPMFAVPVTYTNIVDLAFMGPTVVSARLAILTDSKTNNRELHVCKIVGTELLEEFDLPLPPDAYSIIPLHPEVEASLMISTSDGIHRITAPIGLPLKCEHLSTFVSTISISATHLIDDLYLILDAEGCICAASFPVEGRPRMERLLQTKAVAGSIIYMNNSIIVSSPFTDLISYSFDRDESSCRMEIQATFPISGPVRSISINDDSIYISNDSIRLFEKTIQCRTAFKMDIGNCLSLFSSNQYICLSYLNSSVILSVDDKGFEMANPEHFISNKNTVFFGESKSGPIQVTNKEVSILSQNSMSFNFEITAACCQNDVCILCYGKEFVAIEIPSFKQLHYKEVDSQILLVYTDSAETCILTMSKNLTIYDDFFNVTFSTNLDTIYGFTSIEMMKNKNNENSVYLGTTEGKLVVVNNRGVSFESIGENSVVLKPNLSQGGFVCSGKPPTLISSKERVFLGTDPCTDIVCVGDNFVSLNRNELKLLNSESPSGSSKPILTIDNIVNSAIMHEDKTMIPIYVVRIGDTTIKTYKNMKENEEFVALHSISLMEVIKVGEKEYLLVGTDDNDVFLLDSSLSLVCKRTMESLPTAACFVMDFIIIANRTYIEQFTLKENGSDSELERIATARSFALTTALNVCYNRFVVVADSNQSISILDCTRRLAETHRISYCHGVSTIGVSNNGQFIFAADYNSVIHIYGLYEFGVLEPIGVFQTDSRVISFAKFGKNALYGTEGGGIGLFTMRDDFMEVKRVSQRIDDAGLTFIDNRIPDVNFLWPQQDCIIDADNILIALNMPDILEAAGTTKERIKGLLKQIS</sequence>
<dbReference type="RefSeq" id="XP_001319684.1">
    <property type="nucleotide sequence ID" value="XM_001319649.1"/>
</dbReference>
<dbReference type="FunCoup" id="A2EIN4">
    <property type="interactions" value="1040"/>
</dbReference>
<dbReference type="InterPro" id="IPR058543">
    <property type="entry name" value="Beta-prop_RSE1/DDB1/CPSF1_2nd"/>
</dbReference>
<dbReference type="OrthoDB" id="433457at2759"/>
<evidence type="ECO:0000313" key="3">
    <source>
        <dbReference type="Proteomes" id="UP000001542"/>
    </source>
</evidence>
<reference evidence="2" key="2">
    <citation type="journal article" date="2007" name="Science">
        <title>Draft genome sequence of the sexually transmitted pathogen Trichomonas vaginalis.</title>
        <authorList>
            <person name="Carlton J.M."/>
            <person name="Hirt R.P."/>
            <person name="Silva J.C."/>
            <person name="Delcher A.L."/>
            <person name="Schatz M."/>
            <person name="Zhao Q."/>
            <person name="Wortman J.R."/>
            <person name="Bidwell S.L."/>
            <person name="Alsmark U.C.M."/>
            <person name="Besteiro S."/>
            <person name="Sicheritz-Ponten T."/>
            <person name="Noel C.J."/>
            <person name="Dacks J.B."/>
            <person name="Foster P.G."/>
            <person name="Simillion C."/>
            <person name="Van de Peer Y."/>
            <person name="Miranda-Saavedra D."/>
            <person name="Barton G.J."/>
            <person name="Westrop G.D."/>
            <person name="Mueller S."/>
            <person name="Dessi D."/>
            <person name="Fiori P.L."/>
            <person name="Ren Q."/>
            <person name="Paulsen I."/>
            <person name="Zhang H."/>
            <person name="Bastida-Corcuera F.D."/>
            <person name="Simoes-Barbosa A."/>
            <person name="Brown M.T."/>
            <person name="Hayes R.D."/>
            <person name="Mukherjee M."/>
            <person name="Okumura C.Y."/>
            <person name="Schneider R."/>
            <person name="Smith A.J."/>
            <person name="Vanacova S."/>
            <person name="Villalvazo M."/>
            <person name="Haas B.J."/>
            <person name="Pertea M."/>
            <person name="Feldblyum T.V."/>
            <person name="Utterback T.R."/>
            <person name="Shu C.L."/>
            <person name="Osoegawa K."/>
            <person name="de Jong P.J."/>
            <person name="Hrdy I."/>
            <person name="Horvathova L."/>
            <person name="Zubacova Z."/>
            <person name="Dolezal P."/>
            <person name="Malik S.B."/>
            <person name="Logsdon J.M. Jr."/>
            <person name="Henze K."/>
            <person name="Gupta A."/>
            <person name="Wang C.C."/>
            <person name="Dunne R.L."/>
            <person name="Upcroft J.A."/>
            <person name="Upcroft P."/>
            <person name="White O."/>
            <person name="Salzberg S.L."/>
            <person name="Tang P."/>
            <person name="Chiu C.-H."/>
            <person name="Lee Y.-S."/>
            <person name="Embley T.M."/>
            <person name="Coombs G.H."/>
            <person name="Mottram J.C."/>
            <person name="Tachezy J."/>
            <person name="Fraser-Liggett C.M."/>
            <person name="Johnson P.J."/>
        </authorList>
    </citation>
    <scope>NUCLEOTIDE SEQUENCE [LARGE SCALE GENOMIC DNA]</scope>
    <source>
        <strain evidence="2">G3</strain>
    </source>
</reference>
<evidence type="ECO:0000259" key="1">
    <source>
        <dbReference type="Pfam" id="PF23726"/>
    </source>
</evidence>
<dbReference type="Proteomes" id="UP000001542">
    <property type="component" value="Unassembled WGS sequence"/>
</dbReference>
<dbReference type="VEuPathDB" id="TrichDB:TVAGG3_0960120"/>
<dbReference type="VEuPathDB" id="TrichDB:TVAG_499470"/>
<dbReference type="AlphaFoldDB" id="A2EIN4"/>
<name>A2EIN4_TRIV3</name>
<gene>
    <name evidence="2" type="ORF">TVAG_499470</name>
</gene>
<dbReference type="InterPro" id="IPR015943">
    <property type="entry name" value="WD40/YVTN_repeat-like_dom_sf"/>
</dbReference>
<dbReference type="KEGG" id="tva:4765352"/>
<feature type="domain" description="RSE1/DDB1/CPSF1 second beta-propeller" evidence="1">
    <location>
        <begin position="399"/>
        <end position="623"/>
    </location>
</feature>
<dbReference type="Gene3D" id="2.130.10.10">
    <property type="entry name" value="YVTN repeat-like/Quinoprotein amine dehydrogenase"/>
    <property type="match status" value="2"/>
</dbReference>
<keyword evidence="3" id="KW-1185">Reference proteome</keyword>
<protein>
    <recommendedName>
        <fullName evidence="1">RSE1/DDB1/CPSF1 second beta-propeller domain-containing protein</fullName>
    </recommendedName>
</protein>